<dbReference type="EMBL" id="MU129041">
    <property type="protein sequence ID" value="KAF9509156.1"/>
    <property type="molecule type" value="Genomic_DNA"/>
</dbReference>
<organism evidence="2 3">
    <name type="scientific">Hydnum rufescens UP504</name>
    <dbReference type="NCBI Taxonomy" id="1448309"/>
    <lineage>
        <taxon>Eukaryota</taxon>
        <taxon>Fungi</taxon>
        <taxon>Dikarya</taxon>
        <taxon>Basidiomycota</taxon>
        <taxon>Agaricomycotina</taxon>
        <taxon>Agaricomycetes</taxon>
        <taxon>Cantharellales</taxon>
        <taxon>Hydnaceae</taxon>
        <taxon>Hydnum</taxon>
    </lineage>
</organism>
<sequence length="387" mass="43804">ILASYSFYNGPSDYSVYQQEFAQINGDPNHETRLWPFIPFGIPQTFLARHANTQWYITVESQRALARDWTDIWDMAMDLQHVTRLLIPDMARVLRYCLESPKAVAAEDLFTQQFSPWFHLDVLHACYYRIYRVIQVLRGYCNYTTIHKGFTRGQTAPTATAIPFPFPLGILWSNNDYGPYTDCSLTTPYCLHQVLFYSTSIGELEIDPVALDHKFITSHPPPDDYLNNPLAAHLITALEEIPSLPGKVDRSNYLCCFLTQKEHNLAAKGKQRASDSFSDGSQSDNNDLDRGLWHLLELVLWTPHEEGKKPNAGLPPLVKGPSTSQAGLSFQDSNDDWTKDLPTPWSNGPPPSARLGPTPQIIDLFVYMDEADSTIQSALVLHINNRS</sequence>
<name>A0A9P6ANV1_9AGAM</name>
<comment type="caution">
    <text evidence="2">The sequence shown here is derived from an EMBL/GenBank/DDBJ whole genome shotgun (WGS) entry which is preliminary data.</text>
</comment>
<feature type="compositionally biased region" description="Polar residues" evidence="1">
    <location>
        <begin position="321"/>
        <end position="332"/>
    </location>
</feature>
<keyword evidence="3" id="KW-1185">Reference proteome</keyword>
<evidence type="ECO:0000313" key="3">
    <source>
        <dbReference type="Proteomes" id="UP000886523"/>
    </source>
</evidence>
<evidence type="ECO:0000256" key="1">
    <source>
        <dbReference type="SAM" id="MobiDB-lite"/>
    </source>
</evidence>
<dbReference type="Proteomes" id="UP000886523">
    <property type="component" value="Unassembled WGS sequence"/>
</dbReference>
<dbReference type="AlphaFoldDB" id="A0A9P6ANV1"/>
<evidence type="ECO:0000313" key="2">
    <source>
        <dbReference type="EMBL" id="KAF9509156.1"/>
    </source>
</evidence>
<protein>
    <submittedName>
        <fullName evidence="2">Uncharacterized protein</fullName>
    </submittedName>
</protein>
<gene>
    <name evidence="2" type="ORF">BS47DRAFT_1365435</name>
</gene>
<feature type="non-terminal residue" evidence="2">
    <location>
        <position position="1"/>
    </location>
</feature>
<feature type="region of interest" description="Disordered" evidence="1">
    <location>
        <begin position="310"/>
        <end position="356"/>
    </location>
</feature>
<proteinExistence type="predicted"/>
<accession>A0A9P6ANV1</accession>
<reference evidence="2" key="1">
    <citation type="journal article" date="2020" name="Nat. Commun.">
        <title>Large-scale genome sequencing of mycorrhizal fungi provides insights into the early evolution of symbiotic traits.</title>
        <authorList>
            <person name="Miyauchi S."/>
            <person name="Kiss E."/>
            <person name="Kuo A."/>
            <person name="Drula E."/>
            <person name="Kohler A."/>
            <person name="Sanchez-Garcia M."/>
            <person name="Morin E."/>
            <person name="Andreopoulos B."/>
            <person name="Barry K.W."/>
            <person name="Bonito G."/>
            <person name="Buee M."/>
            <person name="Carver A."/>
            <person name="Chen C."/>
            <person name="Cichocki N."/>
            <person name="Clum A."/>
            <person name="Culley D."/>
            <person name="Crous P.W."/>
            <person name="Fauchery L."/>
            <person name="Girlanda M."/>
            <person name="Hayes R.D."/>
            <person name="Keri Z."/>
            <person name="LaButti K."/>
            <person name="Lipzen A."/>
            <person name="Lombard V."/>
            <person name="Magnuson J."/>
            <person name="Maillard F."/>
            <person name="Murat C."/>
            <person name="Nolan M."/>
            <person name="Ohm R.A."/>
            <person name="Pangilinan J."/>
            <person name="Pereira M.F."/>
            <person name="Perotto S."/>
            <person name="Peter M."/>
            <person name="Pfister S."/>
            <person name="Riley R."/>
            <person name="Sitrit Y."/>
            <person name="Stielow J.B."/>
            <person name="Szollosi G."/>
            <person name="Zifcakova L."/>
            <person name="Stursova M."/>
            <person name="Spatafora J.W."/>
            <person name="Tedersoo L."/>
            <person name="Vaario L.M."/>
            <person name="Yamada A."/>
            <person name="Yan M."/>
            <person name="Wang P."/>
            <person name="Xu J."/>
            <person name="Bruns T."/>
            <person name="Baldrian P."/>
            <person name="Vilgalys R."/>
            <person name="Dunand C."/>
            <person name="Henrissat B."/>
            <person name="Grigoriev I.V."/>
            <person name="Hibbett D."/>
            <person name="Nagy L.G."/>
            <person name="Martin F.M."/>
        </authorList>
    </citation>
    <scope>NUCLEOTIDE SEQUENCE</scope>
    <source>
        <strain evidence="2">UP504</strain>
    </source>
</reference>